<dbReference type="PANTHER" id="PTHR34979">
    <property type="entry name" value="INNER MEMBRANE PROTEIN YGAZ"/>
    <property type="match status" value="1"/>
</dbReference>
<accession>A0A9D1A880</accession>
<comment type="caution">
    <text evidence="9">The sequence shown here is derived from an EMBL/GenBank/DDBJ whole genome shotgun (WGS) entry which is preliminary data.</text>
</comment>
<protein>
    <submittedName>
        <fullName evidence="9">AzlC family ABC transporter permease</fullName>
    </submittedName>
</protein>
<keyword evidence="3" id="KW-0813">Transport</keyword>
<feature type="transmembrane region" description="Helical" evidence="8">
    <location>
        <begin position="129"/>
        <end position="152"/>
    </location>
</feature>
<keyword evidence="5 8" id="KW-0812">Transmembrane</keyword>
<dbReference type="AlphaFoldDB" id="A0A9D1A880"/>
<evidence type="ECO:0000256" key="6">
    <source>
        <dbReference type="ARBA" id="ARBA00022989"/>
    </source>
</evidence>
<feature type="transmembrane region" description="Helical" evidence="8">
    <location>
        <begin position="206"/>
        <end position="230"/>
    </location>
</feature>
<evidence type="ECO:0000256" key="2">
    <source>
        <dbReference type="ARBA" id="ARBA00010735"/>
    </source>
</evidence>
<dbReference type="PANTHER" id="PTHR34979:SF1">
    <property type="entry name" value="INNER MEMBRANE PROTEIN YGAZ"/>
    <property type="match status" value="1"/>
</dbReference>
<keyword evidence="4" id="KW-1003">Cell membrane</keyword>
<comment type="subcellular location">
    <subcellularLocation>
        <location evidence="1">Cell membrane</location>
        <topology evidence="1">Multi-pass membrane protein</topology>
    </subcellularLocation>
</comment>
<feature type="transmembrane region" description="Helical" evidence="8">
    <location>
        <begin position="158"/>
        <end position="177"/>
    </location>
</feature>
<dbReference type="Pfam" id="PF03591">
    <property type="entry name" value="AzlC"/>
    <property type="match status" value="1"/>
</dbReference>
<reference evidence="9" key="2">
    <citation type="journal article" date="2021" name="PeerJ">
        <title>Extensive microbial diversity within the chicken gut microbiome revealed by metagenomics and culture.</title>
        <authorList>
            <person name="Gilroy R."/>
            <person name="Ravi A."/>
            <person name="Getino M."/>
            <person name="Pursley I."/>
            <person name="Horton D.L."/>
            <person name="Alikhan N.F."/>
            <person name="Baker D."/>
            <person name="Gharbi K."/>
            <person name="Hall N."/>
            <person name="Watson M."/>
            <person name="Adriaenssens E.M."/>
            <person name="Foster-Nyarko E."/>
            <person name="Jarju S."/>
            <person name="Secka A."/>
            <person name="Antonio M."/>
            <person name="Oren A."/>
            <person name="Chaudhuri R.R."/>
            <person name="La Ragione R."/>
            <person name="Hildebrand F."/>
            <person name="Pallen M.J."/>
        </authorList>
    </citation>
    <scope>NUCLEOTIDE SEQUENCE</scope>
    <source>
        <strain evidence="9">ChiHjej9B8-7071</strain>
    </source>
</reference>
<feature type="transmembrane region" description="Helical" evidence="8">
    <location>
        <begin position="21"/>
        <end position="46"/>
    </location>
</feature>
<organism evidence="9 10">
    <name type="scientific">Candidatus Avoscillospira stercoripullorum</name>
    <dbReference type="NCBI Taxonomy" id="2840709"/>
    <lineage>
        <taxon>Bacteria</taxon>
        <taxon>Bacillati</taxon>
        <taxon>Bacillota</taxon>
        <taxon>Clostridia</taxon>
        <taxon>Eubacteriales</taxon>
        <taxon>Oscillospiraceae</taxon>
        <taxon>Oscillospiraceae incertae sedis</taxon>
        <taxon>Candidatus Avoscillospira</taxon>
    </lineage>
</organism>
<keyword evidence="7 8" id="KW-0472">Membrane</keyword>
<gene>
    <name evidence="9" type="ORF">IAA70_06840</name>
</gene>
<evidence type="ECO:0000313" key="10">
    <source>
        <dbReference type="Proteomes" id="UP000824258"/>
    </source>
</evidence>
<dbReference type="GO" id="GO:0005886">
    <property type="term" value="C:plasma membrane"/>
    <property type="evidence" value="ECO:0007669"/>
    <property type="project" value="UniProtKB-SubCell"/>
</dbReference>
<dbReference type="InterPro" id="IPR011606">
    <property type="entry name" value="Brnchd-chn_aa_trnsp_permease"/>
</dbReference>
<proteinExistence type="inferred from homology"/>
<evidence type="ECO:0000256" key="3">
    <source>
        <dbReference type="ARBA" id="ARBA00022448"/>
    </source>
</evidence>
<keyword evidence="6 8" id="KW-1133">Transmembrane helix</keyword>
<name>A0A9D1A880_9FIRM</name>
<dbReference type="EMBL" id="DVGD01000222">
    <property type="protein sequence ID" value="HIR10102.1"/>
    <property type="molecule type" value="Genomic_DNA"/>
</dbReference>
<feature type="transmembrane region" description="Helical" evidence="8">
    <location>
        <begin position="184"/>
        <end position="200"/>
    </location>
</feature>
<evidence type="ECO:0000256" key="1">
    <source>
        <dbReference type="ARBA" id="ARBA00004651"/>
    </source>
</evidence>
<evidence type="ECO:0000256" key="4">
    <source>
        <dbReference type="ARBA" id="ARBA00022475"/>
    </source>
</evidence>
<evidence type="ECO:0000256" key="5">
    <source>
        <dbReference type="ARBA" id="ARBA00022692"/>
    </source>
</evidence>
<evidence type="ECO:0000256" key="8">
    <source>
        <dbReference type="SAM" id="Phobius"/>
    </source>
</evidence>
<comment type="similarity">
    <text evidence="2">Belongs to the AzlC family.</text>
</comment>
<evidence type="ECO:0000256" key="7">
    <source>
        <dbReference type="ARBA" id="ARBA00023136"/>
    </source>
</evidence>
<reference evidence="9" key="1">
    <citation type="submission" date="2020-10" db="EMBL/GenBank/DDBJ databases">
        <authorList>
            <person name="Gilroy R."/>
        </authorList>
    </citation>
    <scope>NUCLEOTIDE SEQUENCE</scope>
    <source>
        <strain evidence="9">ChiHjej9B8-7071</strain>
    </source>
</reference>
<feature type="transmembrane region" description="Helical" evidence="8">
    <location>
        <begin position="58"/>
        <end position="79"/>
    </location>
</feature>
<evidence type="ECO:0000313" key="9">
    <source>
        <dbReference type="EMBL" id="HIR10102.1"/>
    </source>
</evidence>
<dbReference type="GO" id="GO:1903785">
    <property type="term" value="P:L-valine transmembrane transport"/>
    <property type="evidence" value="ECO:0007669"/>
    <property type="project" value="TreeGrafter"/>
</dbReference>
<dbReference type="Proteomes" id="UP000824258">
    <property type="component" value="Unassembled WGS sequence"/>
</dbReference>
<sequence length="239" mass="24936">MPLTHKQWYYKGLKDGIPIGLGYFAVALAMGIAARNAGLTAIQATVTSLLINASAGQYVGFTLLAARAGLLEVALMEAVSNARYLLMSCALSQKLPTDTPLWQRLVLGFDITDEVFGVSISVPGKLDPYYTFGAMTTSIPGWALGTFLGVVLGNALPAALVSALGVGLYGMFMAVFVPAARKDPVVLGLVAVSFAASYLVETLPLFAALSAGARIILLTVTLSLAAAILFPVKEDAYAA</sequence>